<sequence length="239" mass="27028">MEGYLFKRATNAFKTWNRRWFMIKDSKLLYLHKTVDGEPEVPTVMEENLKLCLVRPAPASIERACCFELVTPSKNHLLQADSESLCNAWIRAIQRTIQHLHEDDQGTYTHSRRSFVENFESKTPQSVHCKLDTASTSSAKSEGGGEHSSESCSLQERKSNLGITTTSRHSDNEKQNMKIFLKELLSIPGNEKCADCGSRDAKWTSLNLGIIICIECSGVHRGLGVHFSKVRLVVLRIYL</sequence>
<proteinExistence type="predicted"/>
<gene>
    <name evidence="1" type="ORF">MENTE1834_LOCUS35848</name>
</gene>
<keyword evidence="2" id="KW-1185">Reference proteome</keyword>
<evidence type="ECO:0000313" key="1">
    <source>
        <dbReference type="EMBL" id="CAK5088209.1"/>
    </source>
</evidence>
<evidence type="ECO:0000313" key="2">
    <source>
        <dbReference type="Proteomes" id="UP001497535"/>
    </source>
</evidence>
<dbReference type="EMBL" id="CAVMJV010000070">
    <property type="protein sequence ID" value="CAK5088209.1"/>
    <property type="molecule type" value="Genomic_DNA"/>
</dbReference>
<name>A0ACB1AA90_MELEN</name>
<accession>A0ACB1AA90</accession>
<dbReference type="Proteomes" id="UP001497535">
    <property type="component" value="Unassembled WGS sequence"/>
</dbReference>
<protein>
    <submittedName>
        <fullName evidence="1">Uncharacterized protein</fullName>
    </submittedName>
</protein>
<organism evidence="1 2">
    <name type="scientific">Meloidogyne enterolobii</name>
    <name type="common">Root-knot nematode worm</name>
    <name type="synonym">Meloidogyne mayaguensis</name>
    <dbReference type="NCBI Taxonomy" id="390850"/>
    <lineage>
        <taxon>Eukaryota</taxon>
        <taxon>Metazoa</taxon>
        <taxon>Ecdysozoa</taxon>
        <taxon>Nematoda</taxon>
        <taxon>Chromadorea</taxon>
        <taxon>Rhabditida</taxon>
        <taxon>Tylenchina</taxon>
        <taxon>Tylenchomorpha</taxon>
        <taxon>Tylenchoidea</taxon>
        <taxon>Meloidogynidae</taxon>
        <taxon>Meloidogyninae</taxon>
        <taxon>Meloidogyne</taxon>
    </lineage>
</organism>
<comment type="caution">
    <text evidence="1">The sequence shown here is derived from an EMBL/GenBank/DDBJ whole genome shotgun (WGS) entry which is preliminary data.</text>
</comment>
<reference evidence="1" key="1">
    <citation type="submission" date="2023-11" db="EMBL/GenBank/DDBJ databases">
        <authorList>
            <person name="Poullet M."/>
        </authorList>
    </citation>
    <scope>NUCLEOTIDE SEQUENCE</scope>
    <source>
        <strain evidence="1">E1834</strain>
    </source>
</reference>